<keyword evidence="2" id="KW-0472">Membrane</keyword>
<sequence length="404" mass="40666">MEAEPDGDVVARPGLIARPAVIGVFVAVVLLAAGSAFWWGRSLQTPESVAVDASTTVVPVDVAIESRVVAESARLQGEVVAGTTLPVEAVRPRSASRAVVTAVHVEVGQEVGAGMLLAEVSDRPVFVLSMDVPPYRALAAGDTGEDVTRFQQALAEAGLDVVDSGVIDAQTQRAIRDLYHRADAEPPGGIGPGTSVDLGELVILPGPSAIVASVAAVGTVLSEGGSGGGSSPASSSSPATAAPVEPSVGTGQALAELRTAPDAVRARATVISVDEFTVGTAVTLMGEAGASATGTVSSIGAFSTDSSSGAGYDVNVAFSQRPDQGFAIGRPVTVATGRTGEPVPAVPLVAVLQEDGKTFVQPTGDPSATLPPRIEIGLRAQADGWASFDPTEALPVGTMVRVPR</sequence>
<reference evidence="3 4" key="1">
    <citation type="submission" date="2018-03" db="EMBL/GenBank/DDBJ databases">
        <title>Bacteriophage NCPPB3778 and a type I-E CRISPR drive the evolution of the US Biological Select Agent, Rathayibacter toxicus.</title>
        <authorList>
            <person name="Davis E.W.II."/>
            <person name="Tabima J.F."/>
            <person name="Weisberg A.J."/>
            <person name="Dantas Lopes L."/>
            <person name="Wiseman M.S."/>
            <person name="Wiseman M.S."/>
            <person name="Pupko T."/>
            <person name="Belcher M.S."/>
            <person name="Sechler A.J."/>
            <person name="Tancos M.A."/>
            <person name="Schroeder B.K."/>
            <person name="Murray T.D."/>
            <person name="Luster D.G."/>
            <person name="Schneider W.L."/>
            <person name="Rogers E."/>
            <person name="Andreote F.D."/>
            <person name="Grunwald N.J."/>
            <person name="Putnam M.L."/>
            <person name="Chang J.H."/>
        </authorList>
    </citation>
    <scope>NUCLEOTIDE SEQUENCE [LARGE SCALE GENOMIC DNA]</scope>
    <source>
        <strain evidence="3 4">NCCPB 2253</strain>
    </source>
</reference>
<feature type="transmembrane region" description="Helical" evidence="2">
    <location>
        <begin position="20"/>
        <end position="39"/>
    </location>
</feature>
<dbReference type="Proteomes" id="UP000283946">
    <property type="component" value="Chromosome"/>
</dbReference>
<dbReference type="SUPFAM" id="SSF47090">
    <property type="entry name" value="PGBD-like"/>
    <property type="match status" value="1"/>
</dbReference>
<name>A0AAD1AAB8_9MICO</name>
<accession>A0AAD1AAB8</accession>
<organism evidence="3 4">
    <name type="scientific">Rathayibacter iranicus</name>
    <dbReference type="NCBI Taxonomy" id="59737"/>
    <lineage>
        <taxon>Bacteria</taxon>
        <taxon>Bacillati</taxon>
        <taxon>Actinomycetota</taxon>
        <taxon>Actinomycetes</taxon>
        <taxon>Micrococcales</taxon>
        <taxon>Microbacteriaceae</taxon>
        <taxon>Rathayibacter</taxon>
    </lineage>
</organism>
<evidence type="ECO:0000313" key="4">
    <source>
        <dbReference type="Proteomes" id="UP000283946"/>
    </source>
</evidence>
<dbReference type="KEGG" id="ria:C7V51_00925"/>
<keyword evidence="2" id="KW-0812">Transmembrane</keyword>
<gene>
    <name evidence="3" type="ORF">C7V51_00925</name>
</gene>
<dbReference type="InterPro" id="IPR036365">
    <property type="entry name" value="PGBD-like_sf"/>
</dbReference>
<proteinExistence type="predicted"/>
<dbReference type="InterPro" id="IPR036366">
    <property type="entry name" value="PGBDSf"/>
</dbReference>
<dbReference type="RefSeq" id="WP_104263818.1">
    <property type="nucleotide sequence ID" value="NZ_CP028130.1"/>
</dbReference>
<dbReference type="Gene3D" id="1.10.101.10">
    <property type="entry name" value="PGBD-like superfamily/PGBD"/>
    <property type="match status" value="1"/>
</dbReference>
<keyword evidence="2" id="KW-1133">Transmembrane helix</keyword>
<evidence type="ECO:0008006" key="5">
    <source>
        <dbReference type="Google" id="ProtNLM"/>
    </source>
</evidence>
<feature type="region of interest" description="Disordered" evidence="1">
    <location>
        <begin position="222"/>
        <end position="248"/>
    </location>
</feature>
<evidence type="ECO:0000256" key="1">
    <source>
        <dbReference type="SAM" id="MobiDB-lite"/>
    </source>
</evidence>
<protein>
    <recommendedName>
        <fullName evidence="5">Peptidoglycan binding-like domain-containing protein</fullName>
    </recommendedName>
</protein>
<feature type="compositionally biased region" description="Low complexity" evidence="1">
    <location>
        <begin position="231"/>
        <end position="248"/>
    </location>
</feature>
<dbReference type="AlphaFoldDB" id="A0AAD1AAB8"/>
<evidence type="ECO:0000313" key="3">
    <source>
        <dbReference type="EMBL" id="AZZ54606.1"/>
    </source>
</evidence>
<evidence type="ECO:0000256" key="2">
    <source>
        <dbReference type="SAM" id="Phobius"/>
    </source>
</evidence>
<dbReference type="EMBL" id="CP028130">
    <property type="protein sequence ID" value="AZZ54606.1"/>
    <property type="molecule type" value="Genomic_DNA"/>
</dbReference>